<evidence type="ECO:0000256" key="3">
    <source>
        <dbReference type="ARBA" id="ARBA00022475"/>
    </source>
</evidence>
<feature type="transmembrane region" description="Helical" evidence="8">
    <location>
        <begin position="105"/>
        <end position="130"/>
    </location>
</feature>
<accession>A0A239PK43</accession>
<comment type="similarity">
    <text evidence="2">Belongs to the MscS (TC 1.A.23) family.</text>
</comment>
<feature type="region of interest" description="Disordered" evidence="7">
    <location>
        <begin position="1"/>
        <end position="29"/>
    </location>
</feature>
<dbReference type="Proteomes" id="UP000198346">
    <property type="component" value="Unassembled WGS sequence"/>
</dbReference>
<keyword evidence="4 8" id="KW-0812">Transmembrane</keyword>
<organism evidence="11 12">
    <name type="scientific">Amphiplicatus metriothermophilus</name>
    <dbReference type="NCBI Taxonomy" id="1519374"/>
    <lineage>
        <taxon>Bacteria</taxon>
        <taxon>Pseudomonadati</taxon>
        <taxon>Pseudomonadota</taxon>
        <taxon>Alphaproteobacteria</taxon>
        <taxon>Parvularculales</taxon>
        <taxon>Parvularculaceae</taxon>
        <taxon>Amphiplicatus</taxon>
    </lineage>
</organism>
<dbReference type="GO" id="GO:0008381">
    <property type="term" value="F:mechanosensitive monoatomic ion channel activity"/>
    <property type="evidence" value="ECO:0007669"/>
    <property type="project" value="UniProtKB-ARBA"/>
</dbReference>
<evidence type="ECO:0000313" key="12">
    <source>
        <dbReference type="Proteomes" id="UP000198346"/>
    </source>
</evidence>
<dbReference type="AlphaFoldDB" id="A0A239PK43"/>
<dbReference type="InterPro" id="IPR052702">
    <property type="entry name" value="MscS-like_channel"/>
</dbReference>
<evidence type="ECO:0000259" key="10">
    <source>
        <dbReference type="Pfam" id="PF21082"/>
    </source>
</evidence>
<feature type="transmembrane region" description="Helical" evidence="8">
    <location>
        <begin position="136"/>
        <end position="154"/>
    </location>
</feature>
<dbReference type="Gene3D" id="3.30.70.100">
    <property type="match status" value="1"/>
</dbReference>
<feature type="domain" description="Mechanosensitive ion channel MscS C-terminal" evidence="10">
    <location>
        <begin position="373"/>
        <end position="455"/>
    </location>
</feature>
<evidence type="ECO:0000256" key="5">
    <source>
        <dbReference type="ARBA" id="ARBA00022989"/>
    </source>
</evidence>
<keyword evidence="5 8" id="KW-1133">Transmembrane helix</keyword>
<keyword evidence="6 8" id="KW-0472">Membrane</keyword>
<feature type="transmembrane region" description="Helical" evidence="8">
    <location>
        <begin position="166"/>
        <end position="186"/>
    </location>
</feature>
<dbReference type="OrthoDB" id="9799209at2"/>
<dbReference type="SUPFAM" id="SSF82689">
    <property type="entry name" value="Mechanosensitive channel protein MscS (YggB), C-terminal domain"/>
    <property type="match status" value="1"/>
</dbReference>
<evidence type="ECO:0000256" key="4">
    <source>
        <dbReference type="ARBA" id="ARBA00022692"/>
    </source>
</evidence>
<dbReference type="RefSeq" id="WP_089410917.1">
    <property type="nucleotide sequence ID" value="NZ_FZQA01000001.1"/>
</dbReference>
<dbReference type="InterPro" id="IPR011014">
    <property type="entry name" value="MscS_channel_TM-2"/>
</dbReference>
<feature type="transmembrane region" description="Helical" evidence="8">
    <location>
        <begin position="63"/>
        <end position="84"/>
    </location>
</feature>
<gene>
    <name evidence="11" type="ORF">SAMN06297382_0413</name>
</gene>
<evidence type="ECO:0000256" key="7">
    <source>
        <dbReference type="SAM" id="MobiDB-lite"/>
    </source>
</evidence>
<keyword evidence="12" id="KW-1185">Reference proteome</keyword>
<evidence type="ECO:0000259" key="9">
    <source>
        <dbReference type="Pfam" id="PF00924"/>
    </source>
</evidence>
<dbReference type="InterPro" id="IPR006685">
    <property type="entry name" value="MscS_channel_2nd"/>
</dbReference>
<dbReference type="SUPFAM" id="SSF50182">
    <property type="entry name" value="Sm-like ribonucleoproteins"/>
    <property type="match status" value="1"/>
</dbReference>
<reference evidence="11 12" key="1">
    <citation type="submission" date="2017-07" db="EMBL/GenBank/DDBJ databases">
        <authorList>
            <person name="Sun Z.S."/>
            <person name="Albrecht U."/>
            <person name="Echele G."/>
            <person name="Lee C.C."/>
        </authorList>
    </citation>
    <scope>NUCLEOTIDE SEQUENCE [LARGE SCALE GENOMIC DNA]</scope>
    <source>
        <strain evidence="11 12">CGMCC 1.12710</strain>
    </source>
</reference>
<evidence type="ECO:0000256" key="2">
    <source>
        <dbReference type="ARBA" id="ARBA00008017"/>
    </source>
</evidence>
<dbReference type="GO" id="GO:0005886">
    <property type="term" value="C:plasma membrane"/>
    <property type="evidence" value="ECO:0007669"/>
    <property type="project" value="UniProtKB-SubCell"/>
</dbReference>
<dbReference type="EMBL" id="FZQA01000001">
    <property type="protein sequence ID" value="SNT67920.1"/>
    <property type="molecule type" value="Genomic_DNA"/>
</dbReference>
<dbReference type="InterPro" id="IPR049278">
    <property type="entry name" value="MS_channel_C"/>
</dbReference>
<evidence type="ECO:0000256" key="1">
    <source>
        <dbReference type="ARBA" id="ARBA00004651"/>
    </source>
</evidence>
<dbReference type="PANTHER" id="PTHR30347">
    <property type="entry name" value="POTASSIUM CHANNEL RELATED"/>
    <property type="match status" value="1"/>
</dbReference>
<dbReference type="InterPro" id="IPR011066">
    <property type="entry name" value="MscS_channel_C_sf"/>
</dbReference>
<feature type="transmembrane region" description="Helical" evidence="8">
    <location>
        <begin position="206"/>
        <end position="230"/>
    </location>
</feature>
<dbReference type="Pfam" id="PF21082">
    <property type="entry name" value="MS_channel_3rd"/>
    <property type="match status" value="1"/>
</dbReference>
<dbReference type="Pfam" id="PF00924">
    <property type="entry name" value="MS_channel_2nd"/>
    <property type="match status" value="1"/>
</dbReference>
<evidence type="ECO:0000256" key="6">
    <source>
        <dbReference type="ARBA" id="ARBA00023136"/>
    </source>
</evidence>
<dbReference type="Gene3D" id="1.10.287.1260">
    <property type="match status" value="1"/>
</dbReference>
<keyword evidence="3" id="KW-1003">Cell membrane</keyword>
<comment type="subcellular location">
    <subcellularLocation>
        <location evidence="1">Cell membrane</location>
        <topology evidence="1">Multi-pass membrane protein</topology>
    </subcellularLocation>
</comment>
<protein>
    <submittedName>
        <fullName evidence="11">Mechanosensitive ion channel</fullName>
    </submittedName>
</protein>
<name>A0A239PK43_9PROT</name>
<feature type="transmembrane region" description="Helical" evidence="8">
    <location>
        <begin position="276"/>
        <end position="294"/>
    </location>
</feature>
<dbReference type="InterPro" id="IPR023408">
    <property type="entry name" value="MscS_beta-dom_sf"/>
</dbReference>
<evidence type="ECO:0000256" key="8">
    <source>
        <dbReference type="SAM" id="Phobius"/>
    </source>
</evidence>
<dbReference type="SUPFAM" id="SSF82861">
    <property type="entry name" value="Mechanosensitive channel protein MscS (YggB), transmembrane region"/>
    <property type="match status" value="1"/>
</dbReference>
<feature type="compositionally biased region" description="Pro residues" evidence="7">
    <location>
        <begin position="11"/>
        <end position="23"/>
    </location>
</feature>
<sequence>MRQNDETEPAGAPPSGPAPPEGEPPPEELAGSAIDELLGAEELTSRTARFLAWAQENLLTVDVAVQAAILFAALVPAAMFGPQLRKLISGQVAPRAPYGFLRRAANAFAHIATPIALLITLQTAVVALGALGRPSVLVQAGVSLLTAWIVIRMVTLVIRSPFWSRVAFYVVWPIAALDAFGVLGRVVRQLDAFAIPIGKDDQNNPITYSALDFIRTIIVFALLFWLASVINKFLKGRIAAIDELTTSFKALLSKVLDVLTPIVALVVALQLVGFPFATLAIFSGAVGLGIGLGLQKTVSNFFAGFTLIADKSIKPGDVVAVEDTFGWVTEMGARYVTVRTRDGAEHLVPNDKFIEDGVVNWSHADRIFRLHAPFGVSYKTRDLRFVKQLAEETALEVDRVLKSPAPNCNLVEFGASSVNFDLRFWISDPANGVSNVRSAVLLALWDRLHEHGIEIPFPQLDLHVKSAEQSLGLPLKD</sequence>
<feature type="domain" description="Mechanosensitive ion channel MscS" evidence="9">
    <location>
        <begin position="297"/>
        <end position="363"/>
    </location>
</feature>
<dbReference type="Gene3D" id="2.30.30.60">
    <property type="match status" value="1"/>
</dbReference>
<evidence type="ECO:0000313" key="11">
    <source>
        <dbReference type="EMBL" id="SNT67920.1"/>
    </source>
</evidence>
<dbReference type="InterPro" id="IPR010920">
    <property type="entry name" value="LSM_dom_sf"/>
</dbReference>
<dbReference type="PANTHER" id="PTHR30347:SF1">
    <property type="entry name" value="MECHANOSENSITIVE CHANNEL MSCK"/>
    <property type="match status" value="1"/>
</dbReference>
<proteinExistence type="inferred from homology"/>